<evidence type="ECO:0000313" key="7">
    <source>
        <dbReference type="EMBL" id="SMO73370.1"/>
    </source>
</evidence>
<evidence type="ECO:0000259" key="5">
    <source>
        <dbReference type="Pfam" id="PF02775"/>
    </source>
</evidence>
<keyword evidence="8" id="KW-1185">Reference proteome</keyword>
<dbReference type="Gene3D" id="3.40.50.1220">
    <property type="entry name" value="TPP-binding domain"/>
    <property type="match status" value="1"/>
</dbReference>
<feature type="domain" description="Thiamine pyrophosphate enzyme TPP-binding" evidence="5">
    <location>
        <begin position="386"/>
        <end position="531"/>
    </location>
</feature>
<evidence type="ECO:0000259" key="4">
    <source>
        <dbReference type="Pfam" id="PF00205"/>
    </source>
</evidence>
<keyword evidence="7" id="KW-0670">Pyruvate</keyword>
<dbReference type="OrthoDB" id="4494979at2"/>
<dbReference type="InterPro" id="IPR012000">
    <property type="entry name" value="Thiamin_PyroP_enz_cen_dom"/>
</dbReference>
<sequence>MAVNQQTAVTPKAVAQYVVEQLAAWGCRTIYGVAGDATLYLMDAIAQQGEIQYVNCRLETTAALMASAEAKRTGRLAVCTATSGPGVASLINGLGDAAQDQAPVLAITGQVERKDVGTGAKQEVDQQQLIQPLAVYSALATDARAIPIQLNLAMKKALSRGGVAHLSVPKEVWLEGVDADLFPLMSARTVPSPDSGEMEWACQILNACSRPVILAGRGVKNVQEAIPELAEKLGAAIITTLPARPFVSNSHRLFVGGLGQAGSDIASDLLKDADACLILGSTWWPEDFVPQKIPVVQVDATPENIGNTMSVSAPVVGDLSSVLPFFIRNIRDHQRFAWLQRIQELKARWKAQIEMEARLDTQPIAPQRVISALNRCVAPDAIITLDVGDHVLWFNRIFQTDRQEILVSGRWRTLGFALPAAMSAKRSEPDRQVVALVGDGGFGTTMVDLVTAVVYQWPITIVVMNNGSFAMEQNRMIQAGLHPLGSDVNNPDFSLLAQAFGAEGFRVETGDQLEVTLSQALTSDKVSVVDVVCDDPIVPHTKI</sequence>
<evidence type="ECO:0000256" key="2">
    <source>
        <dbReference type="ARBA" id="ARBA00023052"/>
    </source>
</evidence>
<proteinExistence type="inferred from homology"/>
<dbReference type="InterPro" id="IPR029061">
    <property type="entry name" value="THDP-binding"/>
</dbReference>
<accession>A0A521DR10</accession>
<evidence type="ECO:0000313" key="8">
    <source>
        <dbReference type="Proteomes" id="UP000315636"/>
    </source>
</evidence>
<gene>
    <name evidence="7" type="ORF">SAMN06264849_106158</name>
</gene>
<dbReference type="Gene3D" id="3.40.50.970">
    <property type="match status" value="2"/>
</dbReference>
<dbReference type="AlphaFoldDB" id="A0A521DR10"/>
<dbReference type="InterPro" id="IPR047211">
    <property type="entry name" value="POXB-like"/>
</dbReference>
<dbReference type="SUPFAM" id="SSF52467">
    <property type="entry name" value="DHS-like NAD/FAD-binding domain"/>
    <property type="match status" value="1"/>
</dbReference>
<dbReference type="SUPFAM" id="SSF52518">
    <property type="entry name" value="Thiamin diphosphate-binding fold (THDP-binding)"/>
    <property type="match status" value="2"/>
</dbReference>
<dbReference type="GO" id="GO:0000287">
    <property type="term" value="F:magnesium ion binding"/>
    <property type="evidence" value="ECO:0007669"/>
    <property type="project" value="InterPro"/>
</dbReference>
<dbReference type="Pfam" id="PF02775">
    <property type="entry name" value="TPP_enzyme_C"/>
    <property type="match status" value="1"/>
</dbReference>
<dbReference type="PROSITE" id="PS00187">
    <property type="entry name" value="TPP_ENZYMES"/>
    <property type="match status" value="1"/>
</dbReference>
<keyword evidence="2 3" id="KW-0786">Thiamine pyrophosphate</keyword>
<dbReference type="EMBL" id="FXTI01000006">
    <property type="protein sequence ID" value="SMO73370.1"/>
    <property type="molecule type" value="Genomic_DNA"/>
</dbReference>
<dbReference type="Pfam" id="PF02776">
    <property type="entry name" value="TPP_enzyme_N"/>
    <property type="match status" value="1"/>
</dbReference>
<feature type="domain" description="Thiamine pyrophosphate enzyme central" evidence="4">
    <location>
        <begin position="199"/>
        <end position="323"/>
    </location>
</feature>
<dbReference type="InterPro" id="IPR011766">
    <property type="entry name" value="TPP_enzyme_TPP-bd"/>
</dbReference>
<dbReference type="RefSeq" id="WP_142505735.1">
    <property type="nucleotide sequence ID" value="NZ_FXTI01000006.1"/>
</dbReference>
<comment type="similarity">
    <text evidence="1 3">Belongs to the TPP enzyme family.</text>
</comment>
<organism evidence="7 8">
    <name type="scientific">Melghirimyces algeriensis</name>
    <dbReference type="NCBI Taxonomy" id="910412"/>
    <lineage>
        <taxon>Bacteria</taxon>
        <taxon>Bacillati</taxon>
        <taxon>Bacillota</taxon>
        <taxon>Bacilli</taxon>
        <taxon>Bacillales</taxon>
        <taxon>Thermoactinomycetaceae</taxon>
        <taxon>Melghirimyces</taxon>
    </lineage>
</organism>
<dbReference type="GO" id="GO:0030976">
    <property type="term" value="F:thiamine pyrophosphate binding"/>
    <property type="evidence" value="ECO:0007669"/>
    <property type="project" value="InterPro"/>
</dbReference>
<protein>
    <submittedName>
        <fullName evidence="7">Pyruvate dehydrogenase (Quinone)/pyruvate oxidase</fullName>
    </submittedName>
</protein>
<evidence type="ECO:0000259" key="6">
    <source>
        <dbReference type="Pfam" id="PF02776"/>
    </source>
</evidence>
<reference evidence="7 8" key="1">
    <citation type="submission" date="2017-05" db="EMBL/GenBank/DDBJ databases">
        <authorList>
            <person name="Varghese N."/>
            <person name="Submissions S."/>
        </authorList>
    </citation>
    <scope>NUCLEOTIDE SEQUENCE [LARGE SCALE GENOMIC DNA]</scope>
    <source>
        <strain evidence="7 8">DSM 45474</strain>
    </source>
</reference>
<evidence type="ECO:0000256" key="1">
    <source>
        <dbReference type="ARBA" id="ARBA00007812"/>
    </source>
</evidence>
<dbReference type="PANTHER" id="PTHR42981">
    <property type="entry name" value="PYRUVATE DEHYDROGENASE [UBIQUINONE]"/>
    <property type="match status" value="1"/>
</dbReference>
<dbReference type="InterPro" id="IPR029035">
    <property type="entry name" value="DHS-like_NAD/FAD-binding_dom"/>
</dbReference>
<dbReference type="GO" id="GO:0003824">
    <property type="term" value="F:catalytic activity"/>
    <property type="evidence" value="ECO:0007669"/>
    <property type="project" value="InterPro"/>
</dbReference>
<evidence type="ECO:0000256" key="3">
    <source>
        <dbReference type="RuleBase" id="RU362132"/>
    </source>
</evidence>
<dbReference type="InterPro" id="IPR012001">
    <property type="entry name" value="Thiamin_PyroP_enz_TPP-bd_dom"/>
</dbReference>
<dbReference type="Pfam" id="PF00205">
    <property type="entry name" value="TPP_enzyme_M"/>
    <property type="match status" value="1"/>
</dbReference>
<name>A0A521DR10_9BACL</name>
<feature type="domain" description="Thiamine pyrophosphate enzyme N-terminal TPP-binding" evidence="6">
    <location>
        <begin position="14"/>
        <end position="129"/>
    </location>
</feature>
<dbReference type="PANTHER" id="PTHR42981:SF2">
    <property type="entry name" value="PYRUVATE DEHYDROGENASE [UBIQUINONE]"/>
    <property type="match status" value="1"/>
</dbReference>
<dbReference type="InterPro" id="IPR000399">
    <property type="entry name" value="TPP-bd_CS"/>
</dbReference>
<dbReference type="Proteomes" id="UP000315636">
    <property type="component" value="Unassembled WGS sequence"/>
</dbReference>